<dbReference type="GO" id="GO:0006887">
    <property type="term" value="P:exocytosis"/>
    <property type="evidence" value="ECO:0007669"/>
    <property type="project" value="TreeGrafter"/>
</dbReference>
<proteinExistence type="predicted"/>
<feature type="region of interest" description="Disordered" evidence="4">
    <location>
        <begin position="1"/>
        <end position="32"/>
    </location>
</feature>
<dbReference type="PANTHER" id="PTHR45716">
    <property type="entry name" value="BITESIZE, ISOFORM I"/>
    <property type="match status" value="1"/>
</dbReference>
<dbReference type="CDD" id="cd08521">
    <property type="entry name" value="C2A_SLP"/>
    <property type="match status" value="1"/>
</dbReference>
<evidence type="ECO:0000256" key="1">
    <source>
        <dbReference type="ARBA" id="ARBA00004370"/>
    </source>
</evidence>
<dbReference type="GeneTree" id="ENSGT00940000160610"/>
<dbReference type="InterPro" id="IPR000008">
    <property type="entry name" value="C2_dom"/>
</dbReference>
<dbReference type="SUPFAM" id="SSF49562">
    <property type="entry name" value="C2 domain (Calcium/lipid-binding domain, CaLB)"/>
    <property type="match status" value="1"/>
</dbReference>
<dbReference type="GO" id="GO:0005886">
    <property type="term" value="C:plasma membrane"/>
    <property type="evidence" value="ECO:0007669"/>
    <property type="project" value="TreeGrafter"/>
</dbReference>
<dbReference type="InterPro" id="IPR035892">
    <property type="entry name" value="C2_domain_sf"/>
</dbReference>
<dbReference type="Pfam" id="PF00168">
    <property type="entry name" value="C2"/>
    <property type="match status" value="1"/>
</dbReference>
<evidence type="ECO:0000256" key="3">
    <source>
        <dbReference type="ARBA" id="ARBA00023136"/>
    </source>
</evidence>
<evidence type="ECO:0000313" key="7">
    <source>
        <dbReference type="Proteomes" id="UP000694569"/>
    </source>
</evidence>
<feature type="domain" description="C2" evidence="5">
    <location>
        <begin position="65"/>
        <end position="187"/>
    </location>
</feature>
<dbReference type="FunFam" id="2.60.40.150:FF:000006">
    <property type="entry name" value="Synaptotagmin-like 5, isoform CRA_a"/>
    <property type="match status" value="1"/>
</dbReference>
<dbReference type="Ensembl" id="ENSLLET00000025866.1">
    <property type="protein sequence ID" value="ENSLLEP00000024911.1"/>
    <property type="gene ID" value="ENSLLEG00000015827.1"/>
</dbReference>
<comment type="subcellular location">
    <subcellularLocation>
        <location evidence="1">Membrane</location>
    </subcellularLocation>
</comment>
<dbReference type="AlphaFoldDB" id="A0A8C5PM56"/>
<dbReference type="PANTHER" id="PTHR45716:SF1">
    <property type="entry name" value="SYNAPTOTAGMIN-LIKE PROTEIN 3"/>
    <property type="match status" value="1"/>
</dbReference>
<keyword evidence="3" id="KW-0472">Membrane</keyword>
<dbReference type="OrthoDB" id="195679at2759"/>
<reference evidence="6" key="2">
    <citation type="submission" date="2025-09" db="UniProtKB">
        <authorList>
            <consortium name="Ensembl"/>
        </authorList>
    </citation>
    <scope>IDENTIFICATION</scope>
</reference>
<evidence type="ECO:0000259" key="5">
    <source>
        <dbReference type="PROSITE" id="PS50004"/>
    </source>
</evidence>
<dbReference type="PROSITE" id="PS50004">
    <property type="entry name" value="C2"/>
    <property type="match status" value="1"/>
</dbReference>
<name>A0A8C5PM56_9ANUR</name>
<sequence length="213" mass="24728">QSQERRAVRKKVNETRKKRRQQSSETKSILRRHKASKPELFFSKASMCSISSTCTEAGSFDNANVTGEIEFAIMYNTSSCTLEIFIKACKNLAYGEEKKKKCNPYVKVYLLPNKSGHGKMKTSLKKNTVDPLFNETLKYTIGHSQLETRTLQVSVWHSSTLKRKVFLGEVQIPLEMWDFDDNATQSYNWYQLRSKVRDRILFSDKVFTPFLEE</sequence>
<keyword evidence="7" id="KW-1185">Reference proteome</keyword>
<dbReference type="Gene3D" id="2.60.40.150">
    <property type="entry name" value="C2 domain"/>
    <property type="match status" value="1"/>
</dbReference>
<dbReference type="SMART" id="SM00239">
    <property type="entry name" value="C2"/>
    <property type="match status" value="1"/>
</dbReference>
<evidence type="ECO:0000313" key="6">
    <source>
        <dbReference type="Ensembl" id="ENSLLEP00000024911.1"/>
    </source>
</evidence>
<reference evidence="6" key="1">
    <citation type="submission" date="2025-08" db="UniProtKB">
        <authorList>
            <consortium name="Ensembl"/>
        </authorList>
    </citation>
    <scope>IDENTIFICATION</scope>
</reference>
<accession>A0A8C5PM56</accession>
<keyword evidence="2" id="KW-0677">Repeat</keyword>
<evidence type="ECO:0000256" key="4">
    <source>
        <dbReference type="SAM" id="MobiDB-lite"/>
    </source>
</evidence>
<feature type="compositionally biased region" description="Basic and acidic residues" evidence="4">
    <location>
        <begin position="1"/>
        <end position="15"/>
    </location>
</feature>
<evidence type="ECO:0000256" key="2">
    <source>
        <dbReference type="ARBA" id="ARBA00022737"/>
    </source>
</evidence>
<protein>
    <recommendedName>
        <fullName evidence="5">C2 domain-containing protein</fullName>
    </recommendedName>
</protein>
<dbReference type="GO" id="GO:0042043">
    <property type="term" value="F:neurexin family protein binding"/>
    <property type="evidence" value="ECO:0007669"/>
    <property type="project" value="TreeGrafter"/>
</dbReference>
<dbReference type="Proteomes" id="UP000694569">
    <property type="component" value="Unplaced"/>
</dbReference>
<dbReference type="GO" id="GO:0070382">
    <property type="term" value="C:exocytic vesicle"/>
    <property type="evidence" value="ECO:0007669"/>
    <property type="project" value="TreeGrafter"/>
</dbReference>
<organism evidence="6 7">
    <name type="scientific">Leptobrachium leishanense</name>
    <name type="common">Leishan spiny toad</name>
    <dbReference type="NCBI Taxonomy" id="445787"/>
    <lineage>
        <taxon>Eukaryota</taxon>
        <taxon>Metazoa</taxon>
        <taxon>Chordata</taxon>
        <taxon>Craniata</taxon>
        <taxon>Vertebrata</taxon>
        <taxon>Euteleostomi</taxon>
        <taxon>Amphibia</taxon>
        <taxon>Batrachia</taxon>
        <taxon>Anura</taxon>
        <taxon>Pelobatoidea</taxon>
        <taxon>Megophryidae</taxon>
        <taxon>Leptobrachium</taxon>
    </lineage>
</organism>